<dbReference type="PROSITE" id="PS00061">
    <property type="entry name" value="ADH_SHORT"/>
    <property type="match status" value="1"/>
</dbReference>
<dbReference type="PRINTS" id="PR00080">
    <property type="entry name" value="SDRFAMILY"/>
</dbReference>
<evidence type="ECO:0000256" key="1">
    <source>
        <dbReference type="ARBA" id="ARBA00006484"/>
    </source>
</evidence>
<evidence type="ECO:0000256" key="3">
    <source>
        <dbReference type="ARBA" id="ARBA00023027"/>
    </source>
</evidence>
<keyword evidence="3" id="KW-0520">NAD</keyword>
<dbReference type="PANTHER" id="PTHR24322">
    <property type="entry name" value="PKSB"/>
    <property type="match status" value="1"/>
</dbReference>
<proteinExistence type="inferred from homology"/>
<gene>
    <name evidence="5" type="ORF">PACLA_8A032231</name>
</gene>
<dbReference type="PRINTS" id="PR00081">
    <property type="entry name" value="GDHRDH"/>
</dbReference>
<dbReference type="OrthoDB" id="10253736at2759"/>
<dbReference type="FunFam" id="3.40.50.720:FF:000202">
    <property type="entry name" value="Short-chain dehydrogenase/reductase family 16C member 6"/>
    <property type="match status" value="1"/>
</dbReference>
<dbReference type="InterPro" id="IPR020904">
    <property type="entry name" value="Sc_DH/Rdtase_CS"/>
</dbReference>
<evidence type="ECO:0000256" key="4">
    <source>
        <dbReference type="RuleBase" id="RU000363"/>
    </source>
</evidence>
<evidence type="ECO:0000313" key="5">
    <source>
        <dbReference type="EMBL" id="CAB4004003.1"/>
    </source>
</evidence>
<dbReference type="Proteomes" id="UP001152795">
    <property type="component" value="Unassembled WGS sequence"/>
</dbReference>
<dbReference type="Pfam" id="PF00106">
    <property type="entry name" value="adh_short"/>
    <property type="match status" value="1"/>
</dbReference>
<dbReference type="SUPFAM" id="SSF51735">
    <property type="entry name" value="NAD(P)-binding Rossmann-fold domains"/>
    <property type="match status" value="1"/>
</dbReference>
<dbReference type="GO" id="GO:0016616">
    <property type="term" value="F:oxidoreductase activity, acting on the CH-OH group of donors, NAD or NADP as acceptor"/>
    <property type="evidence" value="ECO:0007669"/>
    <property type="project" value="TreeGrafter"/>
</dbReference>
<dbReference type="InterPro" id="IPR036291">
    <property type="entry name" value="NAD(P)-bd_dom_sf"/>
</dbReference>
<evidence type="ECO:0000313" key="6">
    <source>
        <dbReference type="Proteomes" id="UP001152795"/>
    </source>
</evidence>
<dbReference type="PANTHER" id="PTHR24322:SF736">
    <property type="entry name" value="RETINOL DEHYDROGENASE 10"/>
    <property type="match status" value="1"/>
</dbReference>
<protein>
    <submittedName>
        <fullName evidence="5">Epidermal retinol dehydrogenase 2-like</fullName>
    </submittedName>
</protein>
<name>A0A6S7HKL4_PARCT</name>
<comment type="similarity">
    <text evidence="1 4">Belongs to the short-chain dehydrogenases/reductases (SDR) family.</text>
</comment>
<keyword evidence="2" id="KW-0560">Oxidoreductase</keyword>
<dbReference type="AlphaFoldDB" id="A0A6S7HKL4"/>
<comment type="caution">
    <text evidence="5">The sequence shown here is derived from an EMBL/GenBank/DDBJ whole genome shotgun (WGS) entry which is preliminary data.</text>
</comment>
<dbReference type="InterPro" id="IPR002347">
    <property type="entry name" value="SDR_fam"/>
</dbReference>
<accession>A0A6S7HKL4</accession>
<dbReference type="EMBL" id="CACRXK020004782">
    <property type="protein sequence ID" value="CAB4004003.1"/>
    <property type="molecule type" value="Genomic_DNA"/>
</dbReference>
<dbReference type="CDD" id="cd05339">
    <property type="entry name" value="17beta-HSDXI-like_SDR_c"/>
    <property type="match status" value="1"/>
</dbReference>
<organism evidence="5 6">
    <name type="scientific">Paramuricea clavata</name>
    <name type="common">Red gorgonian</name>
    <name type="synonym">Violescent sea-whip</name>
    <dbReference type="NCBI Taxonomy" id="317549"/>
    <lineage>
        <taxon>Eukaryota</taxon>
        <taxon>Metazoa</taxon>
        <taxon>Cnidaria</taxon>
        <taxon>Anthozoa</taxon>
        <taxon>Octocorallia</taxon>
        <taxon>Malacalcyonacea</taxon>
        <taxon>Plexauridae</taxon>
        <taxon>Paramuricea</taxon>
    </lineage>
</organism>
<sequence>MAYLIFEVLGFIFTLMFQILTAFAMWFVPARKKDVRDEIVLITGAGSGIGRLMAFRFASLGSTVVCVDINKQANEATVNEIQSNDQKAFSFTCDCSSKDDIYKIANEIKANVGDVTILINNAGIVSGKKFLQISDELIEKTFAVNTLAHFWTVKAFLPSMLERNHGQIVSIASSAGLAGIAGLTDYCSSKFAAVGFNESLQMELVAMGKSAVQTTVVCPYIINTGMFHGAKSRFPWLLPIQDPEETVDKIMNAVLTNQSVVIIPQLLTLLLVLKRAVHILPQESFITMSEFFGASSCMDEFKGREIKKKK</sequence>
<dbReference type="Gene3D" id="3.40.50.720">
    <property type="entry name" value="NAD(P)-binding Rossmann-like Domain"/>
    <property type="match status" value="1"/>
</dbReference>
<keyword evidence="6" id="KW-1185">Reference proteome</keyword>
<reference evidence="5" key="1">
    <citation type="submission" date="2020-04" db="EMBL/GenBank/DDBJ databases">
        <authorList>
            <person name="Alioto T."/>
            <person name="Alioto T."/>
            <person name="Gomez Garrido J."/>
        </authorList>
    </citation>
    <scope>NUCLEOTIDE SEQUENCE</scope>
    <source>
        <strain evidence="5">A484AB</strain>
    </source>
</reference>
<evidence type="ECO:0000256" key="2">
    <source>
        <dbReference type="ARBA" id="ARBA00023002"/>
    </source>
</evidence>